<feature type="domain" description="SMP" evidence="4">
    <location>
        <begin position="198"/>
        <end position="256"/>
    </location>
</feature>
<keyword evidence="2" id="KW-0677">Repeat</keyword>
<feature type="region of interest" description="Disordered" evidence="3">
    <location>
        <begin position="1"/>
        <end position="20"/>
    </location>
</feature>
<dbReference type="AlphaFoldDB" id="A0A438F739"/>
<proteinExistence type="inferred from homology"/>
<organism evidence="5 6">
    <name type="scientific">Vitis vinifera</name>
    <name type="common">Grape</name>
    <dbReference type="NCBI Taxonomy" id="29760"/>
    <lineage>
        <taxon>Eukaryota</taxon>
        <taxon>Viridiplantae</taxon>
        <taxon>Streptophyta</taxon>
        <taxon>Embryophyta</taxon>
        <taxon>Tracheophyta</taxon>
        <taxon>Spermatophyta</taxon>
        <taxon>Magnoliopsida</taxon>
        <taxon>eudicotyledons</taxon>
        <taxon>Gunneridae</taxon>
        <taxon>Pentapetalae</taxon>
        <taxon>rosids</taxon>
        <taxon>Vitales</taxon>
        <taxon>Vitaceae</taxon>
        <taxon>Viteae</taxon>
        <taxon>Vitis</taxon>
    </lineage>
</organism>
<gene>
    <name evidence="5" type="primary">LEA34_3</name>
    <name evidence="5" type="ORF">CK203_075813</name>
</gene>
<reference evidence="5 6" key="1">
    <citation type="journal article" date="2018" name="PLoS Genet.">
        <title>Population sequencing reveals clonal diversity and ancestral inbreeding in the grapevine cultivar Chardonnay.</title>
        <authorList>
            <person name="Roach M.J."/>
            <person name="Johnson D.L."/>
            <person name="Bohlmann J."/>
            <person name="van Vuuren H.J."/>
            <person name="Jones S.J."/>
            <person name="Pretorius I.S."/>
            <person name="Schmidt S.A."/>
            <person name="Borneman A.R."/>
        </authorList>
    </citation>
    <scope>NUCLEOTIDE SEQUENCE [LARGE SCALE GENOMIC DNA]</scope>
    <source>
        <strain evidence="6">cv. Chardonnay</strain>
        <tissue evidence="5">Leaf</tissue>
    </source>
</reference>
<evidence type="ECO:0000313" key="5">
    <source>
        <dbReference type="EMBL" id="RVW55815.1"/>
    </source>
</evidence>
<evidence type="ECO:0000313" key="6">
    <source>
        <dbReference type="Proteomes" id="UP000288805"/>
    </source>
</evidence>
<comment type="similarity">
    <text evidence="1">Belongs to the LEA type SMP family.</text>
</comment>
<accession>A0A438F739</accession>
<evidence type="ECO:0000256" key="2">
    <source>
        <dbReference type="ARBA" id="ARBA00022737"/>
    </source>
</evidence>
<comment type="caution">
    <text evidence="5">The sequence shown here is derived from an EMBL/GenBank/DDBJ whole genome shotgun (WGS) entry which is preliminary data.</text>
</comment>
<protein>
    <submittedName>
        <fullName evidence="5">Late embryogenesis abundant protein D-34</fullName>
    </submittedName>
</protein>
<feature type="domain" description="SMP" evidence="4">
    <location>
        <begin position="16"/>
        <end position="71"/>
    </location>
</feature>
<dbReference type="EMBL" id="QGNW01001107">
    <property type="protein sequence ID" value="RVW55815.1"/>
    <property type="molecule type" value="Genomic_DNA"/>
</dbReference>
<dbReference type="InterPro" id="IPR042971">
    <property type="entry name" value="LEA_SMP"/>
</dbReference>
<dbReference type="InterPro" id="IPR007011">
    <property type="entry name" value="LEA_SMP_dom"/>
</dbReference>
<name>A0A438F739_VITVI</name>
<dbReference type="Proteomes" id="UP000288805">
    <property type="component" value="Unassembled WGS sequence"/>
</dbReference>
<dbReference type="Pfam" id="PF04927">
    <property type="entry name" value="SMP"/>
    <property type="match status" value="3"/>
</dbReference>
<evidence type="ECO:0000256" key="1">
    <source>
        <dbReference type="ARBA" id="ARBA00010733"/>
    </source>
</evidence>
<feature type="compositionally biased region" description="Basic and acidic residues" evidence="3">
    <location>
        <begin position="1"/>
        <end position="17"/>
    </location>
</feature>
<dbReference type="PANTHER" id="PTHR31174:SF7">
    <property type="entry name" value="LATE EMBRYOGENESIS ABUNDANT PROTEIN 31-RELATED"/>
    <property type="match status" value="1"/>
</dbReference>
<feature type="domain" description="SMP" evidence="4">
    <location>
        <begin position="133"/>
        <end position="189"/>
    </location>
</feature>
<dbReference type="PANTHER" id="PTHR31174">
    <property type="entry name" value="SEED MATURATION FAMILY PROTEIN"/>
    <property type="match status" value="1"/>
</dbReference>
<evidence type="ECO:0000256" key="3">
    <source>
        <dbReference type="SAM" id="MobiDB-lite"/>
    </source>
</evidence>
<evidence type="ECO:0000259" key="4">
    <source>
        <dbReference type="Pfam" id="PF04927"/>
    </source>
</evidence>
<sequence length="258" mass="26349">MSQEQPRRPQSDQEPIKYGDVFPVAGSLADKPVAPQDAALMQSAETAVLGQTQKGGPAATMQSAATRNERAGLVGHTDITNAAGDEGVTVTETDVPGRRIITESVAGQVLGQYVEPTPVSQMNPTVTARQAAITIGEALEATAQTAGNKPVDQSDAAAIQAAEVRATGSTIISPTGVAAAAQSAASMNTGLTRDEDKIKLTDVLSNATARLPADKAVTRQDAEGVMSAEMRNNPNLATHPGGVASSVAAAARLNESVV</sequence>